<evidence type="ECO:0000256" key="7">
    <source>
        <dbReference type="ARBA" id="ARBA00023128"/>
    </source>
</evidence>
<feature type="compositionally biased region" description="Basic and acidic residues" evidence="11">
    <location>
        <begin position="252"/>
        <end position="273"/>
    </location>
</feature>
<evidence type="ECO:0000313" key="13">
    <source>
        <dbReference type="Proteomes" id="UP000502823"/>
    </source>
</evidence>
<dbReference type="OrthoDB" id="193856at2759"/>
<dbReference type="InterPro" id="IPR018108">
    <property type="entry name" value="MCP_transmembrane"/>
</dbReference>
<dbReference type="EMBL" id="BLKM01000887">
    <property type="protein sequence ID" value="GFG39243.1"/>
    <property type="molecule type" value="Genomic_DNA"/>
</dbReference>
<evidence type="ECO:0000256" key="6">
    <source>
        <dbReference type="ARBA" id="ARBA00022989"/>
    </source>
</evidence>
<evidence type="ECO:0000256" key="10">
    <source>
        <dbReference type="RuleBase" id="RU000488"/>
    </source>
</evidence>
<keyword evidence="5" id="KW-0677">Repeat</keyword>
<evidence type="ECO:0000256" key="3">
    <source>
        <dbReference type="ARBA" id="ARBA00022448"/>
    </source>
</evidence>
<dbReference type="Pfam" id="PF00153">
    <property type="entry name" value="Mito_carr"/>
    <property type="match status" value="1"/>
</dbReference>
<keyword evidence="3 10" id="KW-0813">Transport</keyword>
<evidence type="ECO:0000256" key="4">
    <source>
        <dbReference type="ARBA" id="ARBA00022692"/>
    </source>
</evidence>
<keyword evidence="13" id="KW-1185">Reference proteome</keyword>
<dbReference type="GO" id="GO:0031966">
    <property type="term" value="C:mitochondrial membrane"/>
    <property type="evidence" value="ECO:0007669"/>
    <property type="project" value="UniProtKB-SubCell"/>
</dbReference>
<sequence length="289" mass="32737">MTRSTGENGECGPPVSTLHMLLAGGFSGTLSWVLTYPIDVVKTRLQVDGKGGAYRYSGFIDCLKKSIQTDGYSVLTRGLTSTVLRAFPTNAATFTVVTWVIRWANANQAENTSAYIIAELGDLTAPEISNIQKRSNDDSKLEIKVFGLLGNLEYREKYEYMKDIFHWREKILHSFMGSNILDNEHLMPKFGQMFFSDKEEKNKIPFCGKVKENLCLQPHLIEGNKSIFISKEKEQESKEDEGLNVEAATHGQQEHTESSTDKEPNTYQHKSDYYNSSVRDKYFKLNATE</sequence>
<evidence type="ECO:0000256" key="9">
    <source>
        <dbReference type="PROSITE-ProRule" id="PRU00282"/>
    </source>
</evidence>
<evidence type="ECO:0000256" key="1">
    <source>
        <dbReference type="ARBA" id="ARBA00004225"/>
    </source>
</evidence>
<dbReference type="InterPro" id="IPR050567">
    <property type="entry name" value="Mitochondrial_Carrier"/>
</dbReference>
<keyword evidence="8 9" id="KW-0472">Membrane</keyword>
<dbReference type="InterPro" id="IPR023395">
    <property type="entry name" value="MCP_dom_sf"/>
</dbReference>
<accession>A0A6L2Q2X9</accession>
<evidence type="ECO:0000256" key="2">
    <source>
        <dbReference type="ARBA" id="ARBA00006375"/>
    </source>
</evidence>
<organism evidence="12 13">
    <name type="scientific">Coptotermes formosanus</name>
    <name type="common">Formosan subterranean termite</name>
    <dbReference type="NCBI Taxonomy" id="36987"/>
    <lineage>
        <taxon>Eukaryota</taxon>
        <taxon>Metazoa</taxon>
        <taxon>Ecdysozoa</taxon>
        <taxon>Arthropoda</taxon>
        <taxon>Hexapoda</taxon>
        <taxon>Insecta</taxon>
        <taxon>Pterygota</taxon>
        <taxon>Neoptera</taxon>
        <taxon>Polyneoptera</taxon>
        <taxon>Dictyoptera</taxon>
        <taxon>Blattodea</taxon>
        <taxon>Blattoidea</taxon>
        <taxon>Termitoidae</taxon>
        <taxon>Rhinotermitidae</taxon>
        <taxon>Coptotermes</taxon>
    </lineage>
</organism>
<comment type="similarity">
    <text evidence="2 10">Belongs to the mitochondrial carrier (TC 2.A.29) family.</text>
</comment>
<dbReference type="GO" id="GO:0005289">
    <property type="term" value="F:high-affinity L-arginine transmembrane transporter activity"/>
    <property type="evidence" value="ECO:0007669"/>
    <property type="project" value="TreeGrafter"/>
</dbReference>
<dbReference type="InParanoid" id="A0A6L2Q2X9"/>
<dbReference type="PROSITE" id="PS50920">
    <property type="entry name" value="SOLCAR"/>
    <property type="match status" value="1"/>
</dbReference>
<reference evidence="13" key="1">
    <citation type="submission" date="2020-01" db="EMBL/GenBank/DDBJ databases">
        <title>Draft genome sequence of the Termite Coptotermes fromosanus.</title>
        <authorList>
            <person name="Itakura S."/>
            <person name="Yosikawa Y."/>
            <person name="Umezawa K."/>
        </authorList>
    </citation>
    <scope>NUCLEOTIDE SEQUENCE [LARGE SCALE GENOMIC DNA]</scope>
</reference>
<keyword evidence="7" id="KW-0496">Mitochondrion</keyword>
<gene>
    <name evidence="12" type="ORF">Cfor_00719</name>
</gene>
<dbReference type="AlphaFoldDB" id="A0A6L2Q2X9"/>
<feature type="repeat" description="Solcar" evidence="9">
    <location>
        <begin position="15"/>
        <end position="103"/>
    </location>
</feature>
<evidence type="ECO:0000256" key="8">
    <source>
        <dbReference type="ARBA" id="ARBA00023136"/>
    </source>
</evidence>
<comment type="caution">
    <text evidence="12">The sequence shown here is derived from an EMBL/GenBank/DDBJ whole genome shotgun (WGS) entry which is preliminary data.</text>
</comment>
<comment type="subcellular location">
    <subcellularLocation>
        <location evidence="1">Mitochondrion membrane</location>
        <topology evidence="1">Multi-pass membrane protein</topology>
    </subcellularLocation>
</comment>
<keyword evidence="4 9" id="KW-0812">Transmembrane</keyword>
<evidence type="ECO:0000256" key="11">
    <source>
        <dbReference type="SAM" id="MobiDB-lite"/>
    </source>
</evidence>
<dbReference type="GO" id="GO:1990575">
    <property type="term" value="P:mitochondrial L-ornithine transmembrane transport"/>
    <property type="evidence" value="ECO:0007669"/>
    <property type="project" value="TreeGrafter"/>
</dbReference>
<protein>
    <submittedName>
        <fullName evidence="12">Uncharacterized protein</fullName>
    </submittedName>
</protein>
<keyword evidence="6" id="KW-1133">Transmembrane helix</keyword>
<dbReference type="Proteomes" id="UP000502823">
    <property type="component" value="Unassembled WGS sequence"/>
</dbReference>
<evidence type="ECO:0000313" key="12">
    <source>
        <dbReference type="EMBL" id="GFG39243.1"/>
    </source>
</evidence>
<dbReference type="SUPFAM" id="SSF103506">
    <property type="entry name" value="Mitochondrial carrier"/>
    <property type="match status" value="1"/>
</dbReference>
<proteinExistence type="inferred from homology"/>
<evidence type="ECO:0000256" key="5">
    <source>
        <dbReference type="ARBA" id="ARBA00022737"/>
    </source>
</evidence>
<dbReference type="Gene3D" id="1.50.40.10">
    <property type="entry name" value="Mitochondrial carrier domain"/>
    <property type="match status" value="1"/>
</dbReference>
<name>A0A6L2Q2X9_COPFO</name>
<dbReference type="PANTHER" id="PTHR45624">
    <property type="entry name" value="MITOCHONDRIAL BASIC AMINO ACIDS TRANSPORTER-RELATED"/>
    <property type="match status" value="1"/>
</dbReference>
<feature type="region of interest" description="Disordered" evidence="11">
    <location>
        <begin position="232"/>
        <end position="273"/>
    </location>
</feature>
<dbReference type="PANTHER" id="PTHR45624:SF61">
    <property type="entry name" value="MITOCHONDRIAL BASIC AMINO ACIDS TRANSPORTER"/>
    <property type="match status" value="1"/>
</dbReference>